<name>A0A5B7H7H3_PORTR</name>
<dbReference type="Proteomes" id="UP000324222">
    <property type="component" value="Unassembled WGS sequence"/>
</dbReference>
<sequence length="225" mass="24500">MCPNSVHKVTKMRNSSNMVLFTFFGSTLLDRVHIGPISLRVRRFISRPPSVFLVLRDILQLANSQFIGLGSVRRELLYRQKDGTGATSYVSFIRSSAESAGPKTSATSHSLVGGGYAVRLANRFALLSDDSAESSERCNGNPPASTKVTHVVDVHALPVSPKPSKGLTKRHHVSTESIDLAQPKQSKISPGAHDCETSRDRSVMVAPIVSVQPFENTLCLRKGFL</sequence>
<evidence type="ECO:0000313" key="2">
    <source>
        <dbReference type="Proteomes" id="UP000324222"/>
    </source>
</evidence>
<gene>
    <name evidence="1" type="ORF">E2C01_059410</name>
</gene>
<proteinExistence type="predicted"/>
<reference evidence="1 2" key="1">
    <citation type="submission" date="2019-05" db="EMBL/GenBank/DDBJ databases">
        <title>Another draft genome of Portunus trituberculatus and its Hox gene families provides insights of decapod evolution.</title>
        <authorList>
            <person name="Jeong J.-H."/>
            <person name="Song I."/>
            <person name="Kim S."/>
            <person name="Choi T."/>
            <person name="Kim D."/>
            <person name="Ryu S."/>
            <person name="Kim W."/>
        </authorList>
    </citation>
    <scope>NUCLEOTIDE SEQUENCE [LARGE SCALE GENOMIC DNA]</scope>
    <source>
        <tissue evidence="1">Muscle</tissue>
    </source>
</reference>
<dbReference type="AlphaFoldDB" id="A0A5B7H7H3"/>
<organism evidence="1 2">
    <name type="scientific">Portunus trituberculatus</name>
    <name type="common">Swimming crab</name>
    <name type="synonym">Neptunus trituberculatus</name>
    <dbReference type="NCBI Taxonomy" id="210409"/>
    <lineage>
        <taxon>Eukaryota</taxon>
        <taxon>Metazoa</taxon>
        <taxon>Ecdysozoa</taxon>
        <taxon>Arthropoda</taxon>
        <taxon>Crustacea</taxon>
        <taxon>Multicrustacea</taxon>
        <taxon>Malacostraca</taxon>
        <taxon>Eumalacostraca</taxon>
        <taxon>Eucarida</taxon>
        <taxon>Decapoda</taxon>
        <taxon>Pleocyemata</taxon>
        <taxon>Brachyura</taxon>
        <taxon>Eubrachyura</taxon>
        <taxon>Portunoidea</taxon>
        <taxon>Portunidae</taxon>
        <taxon>Portuninae</taxon>
        <taxon>Portunus</taxon>
    </lineage>
</organism>
<comment type="caution">
    <text evidence="1">The sequence shown here is derived from an EMBL/GenBank/DDBJ whole genome shotgun (WGS) entry which is preliminary data.</text>
</comment>
<dbReference type="EMBL" id="VSRR010023150">
    <property type="protein sequence ID" value="MPC65277.1"/>
    <property type="molecule type" value="Genomic_DNA"/>
</dbReference>
<keyword evidence="2" id="KW-1185">Reference proteome</keyword>
<evidence type="ECO:0000313" key="1">
    <source>
        <dbReference type="EMBL" id="MPC65277.1"/>
    </source>
</evidence>
<accession>A0A5B7H7H3</accession>
<protein>
    <submittedName>
        <fullName evidence="1">Uncharacterized protein</fullName>
    </submittedName>
</protein>